<proteinExistence type="inferred from homology"/>
<gene>
    <name evidence="13" type="ORF">Hsar01_00249</name>
</gene>
<name>A0ABP9UH93_9BACT</name>
<comment type="similarity">
    <text evidence="9">Belongs to the GSP H family.</text>
</comment>
<evidence type="ECO:0000313" key="13">
    <source>
        <dbReference type="EMBL" id="GAA5481043.1"/>
    </source>
</evidence>
<dbReference type="Pfam" id="PF12019">
    <property type="entry name" value="GspH"/>
    <property type="match status" value="1"/>
</dbReference>
<protein>
    <recommendedName>
        <fullName evidence="2">Type II secretion system protein H</fullName>
    </recommendedName>
    <alternativeName>
        <fullName evidence="10">General secretion pathway protein H</fullName>
    </alternativeName>
</protein>
<evidence type="ECO:0000259" key="12">
    <source>
        <dbReference type="Pfam" id="PF12019"/>
    </source>
</evidence>
<keyword evidence="4" id="KW-0488">Methylation</keyword>
<keyword evidence="14" id="KW-1185">Reference proteome</keyword>
<sequence length="218" mass="23180">MGISQFHAPTGPASRRAGRVAGFTLIEMIAVVCIMATLVAVGMGLFQRTGSEAVKTGTEKFAAMVEQARTTAITRRKPVALALVSPGEAGLGDEQCRLGLFELEEWEANQPVTGSQVQRWEALPGGVGFDSGAFESLSNAAESERVSLTWKNGAEKAELPMLVFSSRGALLSPSGSQPVVVILSSGVHQHGRFIPREGGGRRIVRIGRVVARPWILDV</sequence>
<comment type="subcellular location">
    <subcellularLocation>
        <location evidence="1">Cell inner membrane</location>
        <topology evidence="1">Single-pass membrane protein</topology>
    </subcellularLocation>
</comment>
<dbReference type="EMBL" id="BAABRI010000001">
    <property type="protein sequence ID" value="GAA5481043.1"/>
    <property type="molecule type" value="Genomic_DNA"/>
</dbReference>
<evidence type="ECO:0000256" key="8">
    <source>
        <dbReference type="ARBA" id="ARBA00023136"/>
    </source>
</evidence>
<comment type="caution">
    <text evidence="13">The sequence shown here is derived from an EMBL/GenBank/DDBJ whole genome shotgun (WGS) entry which is preliminary data.</text>
</comment>
<keyword evidence="7 11" id="KW-1133">Transmembrane helix</keyword>
<dbReference type="InterPro" id="IPR012902">
    <property type="entry name" value="N_methyl_site"/>
</dbReference>
<dbReference type="InterPro" id="IPR022346">
    <property type="entry name" value="T2SS_GspH"/>
</dbReference>
<feature type="domain" description="General secretion pathway GspH" evidence="12">
    <location>
        <begin position="58"/>
        <end position="186"/>
    </location>
</feature>
<evidence type="ECO:0000256" key="6">
    <source>
        <dbReference type="ARBA" id="ARBA00022692"/>
    </source>
</evidence>
<evidence type="ECO:0000256" key="1">
    <source>
        <dbReference type="ARBA" id="ARBA00004377"/>
    </source>
</evidence>
<dbReference type="SUPFAM" id="SSF54523">
    <property type="entry name" value="Pili subunits"/>
    <property type="match status" value="1"/>
</dbReference>
<keyword evidence="6 11" id="KW-0812">Transmembrane</keyword>
<evidence type="ECO:0000256" key="3">
    <source>
        <dbReference type="ARBA" id="ARBA00022475"/>
    </source>
</evidence>
<feature type="transmembrane region" description="Helical" evidence="11">
    <location>
        <begin position="20"/>
        <end position="46"/>
    </location>
</feature>
<evidence type="ECO:0000256" key="4">
    <source>
        <dbReference type="ARBA" id="ARBA00022481"/>
    </source>
</evidence>
<evidence type="ECO:0000313" key="14">
    <source>
        <dbReference type="Proteomes" id="UP001476282"/>
    </source>
</evidence>
<dbReference type="RefSeq" id="WP_353565199.1">
    <property type="nucleotide sequence ID" value="NZ_BAABRI010000001.1"/>
</dbReference>
<evidence type="ECO:0000256" key="11">
    <source>
        <dbReference type="SAM" id="Phobius"/>
    </source>
</evidence>
<keyword evidence="5" id="KW-0997">Cell inner membrane</keyword>
<evidence type="ECO:0000256" key="10">
    <source>
        <dbReference type="ARBA" id="ARBA00030775"/>
    </source>
</evidence>
<evidence type="ECO:0000256" key="2">
    <source>
        <dbReference type="ARBA" id="ARBA00021549"/>
    </source>
</evidence>
<reference evidence="13 14" key="1">
    <citation type="submission" date="2024-02" db="EMBL/GenBank/DDBJ databases">
        <title>Haloferula sargassicola NBRC 104335.</title>
        <authorList>
            <person name="Ichikawa N."/>
            <person name="Katano-Makiyama Y."/>
            <person name="Hidaka K."/>
        </authorList>
    </citation>
    <scope>NUCLEOTIDE SEQUENCE [LARGE SCALE GENOMIC DNA]</scope>
    <source>
        <strain evidence="13 14">NBRC 104335</strain>
    </source>
</reference>
<evidence type="ECO:0000256" key="9">
    <source>
        <dbReference type="ARBA" id="ARBA00025772"/>
    </source>
</evidence>
<organism evidence="13 14">
    <name type="scientific">Haloferula sargassicola</name>
    <dbReference type="NCBI Taxonomy" id="490096"/>
    <lineage>
        <taxon>Bacteria</taxon>
        <taxon>Pseudomonadati</taxon>
        <taxon>Verrucomicrobiota</taxon>
        <taxon>Verrucomicrobiia</taxon>
        <taxon>Verrucomicrobiales</taxon>
        <taxon>Verrucomicrobiaceae</taxon>
        <taxon>Haloferula</taxon>
    </lineage>
</organism>
<dbReference type="Proteomes" id="UP001476282">
    <property type="component" value="Unassembled WGS sequence"/>
</dbReference>
<evidence type="ECO:0000256" key="7">
    <source>
        <dbReference type="ARBA" id="ARBA00022989"/>
    </source>
</evidence>
<accession>A0ABP9UH93</accession>
<dbReference type="Gene3D" id="3.30.700.10">
    <property type="entry name" value="Glycoprotein, Type 4 Pilin"/>
    <property type="match status" value="1"/>
</dbReference>
<dbReference type="NCBIfam" id="TIGR02532">
    <property type="entry name" value="IV_pilin_GFxxxE"/>
    <property type="match status" value="1"/>
</dbReference>
<keyword evidence="8 11" id="KW-0472">Membrane</keyword>
<keyword evidence="3" id="KW-1003">Cell membrane</keyword>
<dbReference type="InterPro" id="IPR045584">
    <property type="entry name" value="Pilin-like"/>
</dbReference>
<evidence type="ECO:0000256" key="5">
    <source>
        <dbReference type="ARBA" id="ARBA00022519"/>
    </source>
</evidence>